<feature type="signal peptide" evidence="2">
    <location>
        <begin position="1"/>
        <end position="18"/>
    </location>
</feature>
<sequence length="124" mass="13400">MMTLNIIIIMKLLSSAEGLAFTAGLDLLFNFKAIVVVGVAIYLLTLPSRLEDSADGRPGGDVNSGGCASGDPGKCFGFRRELLDSMDLSRDPCEDFYGHVCGLWPASHPGYRDQLHYLEATQST</sequence>
<dbReference type="Proteomes" id="UP000821837">
    <property type="component" value="Chromosome 3"/>
</dbReference>
<reference evidence="3" key="2">
    <citation type="submission" date="2021-09" db="EMBL/GenBank/DDBJ databases">
        <authorList>
            <person name="Jia N."/>
            <person name="Wang J."/>
            <person name="Shi W."/>
            <person name="Du L."/>
            <person name="Sun Y."/>
            <person name="Zhan W."/>
            <person name="Jiang J."/>
            <person name="Wang Q."/>
            <person name="Zhang B."/>
            <person name="Ji P."/>
            <person name="Sakyi L.B."/>
            <person name="Cui X."/>
            <person name="Yuan T."/>
            <person name="Jiang B."/>
            <person name="Yang W."/>
            <person name="Lam T.T.-Y."/>
            <person name="Chang Q."/>
            <person name="Ding S."/>
            <person name="Wang X."/>
            <person name="Zhu J."/>
            <person name="Ruan X."/>
            <person name="Zhao L."/>
            <person name="Wei J."/>
            <person name="Que T."/>
            <person name="Du C."/>
            <person name="Cheng J."/>
            <person name="Dai P."/>
            <person name="Han X."/>
            <person name="Huang E."/>
            <person name="Gao Y."/>
            <person name="Liu J."/>
            <person name="Shao H."/>
            <person name="Ye R."/>
            <person name="Li L."/>
            <person name="Wei W."/>
            <person name="Wang X."/>
            <person name="Wang C."/>
            <person name="Huo Q."/>
            <person name="Li W."/>
            <person name="Guo W."/>
            <person name="Chen H."/>
            <person name="Chen S."/>
            <person name="Zhou L."/>
            <person name="Zhou L."/>
            <person name="Ni X."/>
            <person name="Tian J."/>
            <person name="Zhou Y."/>
            <person name="Sheng Y."/>
            <person name="Liu T."/>
            <person name="Pan Y."/>
            <person name="Xia L."/>
            <person name="Li J."/>
            <person name="Zhao F."/>
            <person name="Cao W."/>
        </authorList>
    </citation>
    <scope>NUCLEOTIDE SEQUENCE</scope>
    <source>
        <strain evidence="3">Rsan-2018</strain>
        <tissue evidence="3">Larvae</tissue>
    </source>
</reference>
<evidence type="ECO:0000256" key="1">
    <source>
        <dbReference type="SAM" id="MobiDB-lite"/>
    </source>
</evidence>
<evidence type="ECO:0000256" key="2">
    <source>
        <dbReference type="SAM" id="SignalP"/>
    </source>
</evidence>
<evidence type="ECO:0000313" key="3">
    <source>
        <dbReference type="EMBL" id="KAH7963051.1"/>
    </source>
</evidence>
<comment type="caution">
    <text evidence="3">The sequence shown here is derived from an EMBL/GenBank/DDBJ whole genome shotgun (WGS) entry which is preliminary data.</text>
</comment>
<keyword evidence="4" id="KW-1185">Reference proteome</keyword>
<dbReference type="EMBL" id="JABSTV010001249">
    <property type="protein sequence ID" value="KAH7963051.1"/>
    <property type="molecule type" value="Genomic_DNA"/>
</dbReference>
<proteinExistence type="predicted"/>
<name>A0A9D4Q286_RHISA</name>
<dbReference type="GO" id="GO:0006508">
    <property type="term" value="P:proteolysis"/>
    <property type="evidence" value="ECO:0007669"/>
    <property type="project" value="InterPro"/>
</dbReference>
<dbReference type="SUPFAM" id="SSF55486">
    <property type="entry name" value="Metalloproteases ('zincins'), catalytic domain"/>
    <property type="match status" value="1"/>
</dbReference>
<dbReference type="InterPro" id="IPR024079">
    <property type="entry name" value="MetalloPept_cat_dom_sf"/>
</dbReference>
<dbReference type="Gene3D" id="3.40.390.10">
    <property type="entry name" value="Collagenase (Catalytic Domain)"/>
    <property type="match status" value="1"/>
</dbReference>
<accession>A0A9D4Q286</accession>
<dbReference type="PROSITE" id="PS51885">
    <property type="entry name" value="NEPRILYSIN"/>
    <property type="match status" value="1"/>
</dbReference>
<evidence type="ECO:0000313" key="4">
    <source>
        <dbReference type="Proteomes" id="UP000821837"/>
    </source>
</evidence>
<dbReference type="AlphaFoldDB" id="A0A9D4Q286"/>
<dbReference type="InterPro" id="IPR000718">
    <property type="entry name" value="Peptidase_M13"/>
</dbReference>
<keyword evidence="2" id="KW-0732">Signal</keyword>
<protein>
    <submittedName>
        <fullName evidence="3">Uncharacterized protein</fullName>
    </submittedName>
</protein>
<feature type="chain" id="PRO_5039019483" evidence="2">
    <location>
        <begin position="19"/>
        <end position="124"/>
    </location>
</feature>
<organism evidence="3 4">
    <name type="scientific">Rhipicephalus sanguineus</name>
    <name type="common">Brown dog tick</name>
    <name type="synonym">Ixodes sanguineus</name>
    <dbReference type="NCBI Taxonomy" id="34632"/>
    <lineage>
        <taxon>Eukaryota</taxon>
        <taxon>Metazoa</taxon>
        <taxon>Ecdysozoa</taxon>
        <taxon>Arthropoda</taxon>
        <taxon>Chelicerata</taxon>
        <taxon>Arachnida</taxon>
        <taxon>Acari</taxon>
        <taxon>Parasitiformes</taxon>
        <taxon>Ixodida</taxon>
        <taxon>Ixodoidea</taxon>
        <taxon>Ixodidae</taxon>
        <taxon>Rhipicephalinae</taxon>
        <taxon>Rhipicephalus</taxon>
        <taxon>Rhipicephalus</taxon>
    </lineage>
</organism>
<feature type="region of interest" description="Disordered" evidence="1">
    <location>
        <begin position="51"/>
        <end position="72"/>
    </location>
</feature>
<reference evidence="3" key="1">
    <citation type="journal article" date="2020" name="Cell">
        <title>Large-Scale Comparative Analyses of Tick Genomes Elucidate Their Genetic Diversity and Vector Capacities.</title>
        <authorList>
            <consortium name="Tick Genome and Microbiome Consortium (TIGMIC)"/>
            <person name="Jia N."/>
            <person name="Wang J."/>
            <person name="Shi W."/>
            <person name="Du L."/>
            <person name="Sun Y."/>
            <person name="Zhan W."/>
            <person name="Jiang J.F."/>
            <person name="Wang Q."/>
            <person name="Zhang B."/>
            <person name="Ji P."/>
            <person name="Bell-Sakyi L."/>
            <person name="Cui X.M."/>
            <person name="Yuan T.T."/>
            <person name="Jiang B.G."/>
            <person name="Yang W.F."/>
            <person name="Lam T.T."/>
            <person name="Chang Q.C."/>
            <person name="Ding S.J."/>
            <person name="Wang X.J."/>
            <person name="Zhu J.G."/>
            <person name="Ruan X.D."/>
            <person name="Zhao L."/>
            <person name="Wei J.T."/>
            <person name="Ye R.Z."/>
            <person name="Que T.C."/>
            <person name="Du C.H."/>
            <person name="Zhou Y.H."/>
            <person name="Cheng J.X."/>
            <person name="Dai P.F."/>
            <person name="Guo W.B."/>
            <person name="Han X.H."/>
            <person name="Huang E.J."/>
            <person name="Li L.F."/>
            <person name="Wei W."/>
            <person name="Gao Y.C."/>
            <person name="Liu J.Z."/>
            <person name="Shao H.Z."/>
            <person name="Wang X."/>
            <person name="Wang C.C."/>
            <person name="Yang T.C."/>
            <person name="Huo Q.B."/>
            <person name="Li W."/>
            <person name="Chen H.Y."/>
            <person name="Chen S.E."/>
            <person name="Zhou L.G."/>
            <person name="Ni X.B."/>
            <person name="Tian J.H."/>
            <person name="Sheng Y."/>
            <person name="Liu T."/>
            <person name="Pan Y.S."/>
            <person name="Xia L.Y."/>
            <person name="Li J."/>
            <person name="Zhao F."/>
            <person name="Cao W.C."/>
        </authorList>
    </citation>
    <scope>NUCLEOTIDE SEQUENCE</scope>
    <source>
        <strain evidence="3">Rsan-2018</strain>
    </source>
</reference>
<gene>
    <name evidence="3" type="ORF">HPB52_019374</name>
</gene>
<dbReference type="GO" id="GO:0004222">
    <property type="term" value="F:metalloendopeptidase activity"/>
    <property type="evidence" value="ECO:0007669"/>
    <property type="project" value="InterPro"/>
</dbReference>